<reference evidence="2 3" key="1">
    <citation type="journal article" date="2023" name="G3 (Bethesda)">
        <title>A chromosome-length genome assembly and annotation of blackberry (Rubus argutus, cv. 'Hillquist').</title>
        <authorList>
            <person name="Bruna T."/>
            <person name="Aryal R."/>
            <person name="Dudchenko O."/>
            <person name="Sargent D.J."/>
            <person name="Mead D."/>
            <person name="Buti M."/>
            <person name="Cavallini A."/>
            <person name="Hytonen T."/>
            <person name="Andres J."/>
            <person name="Pham M."/>
            <person name="Weisz D."/>
            <person name="Mascagni F."/>
            <person name="Usai G."/>
            <person name="Natali L."/>
            <person name="Bassil N."/>
            <person name="Fernandez G.E."/>
            <person name="Lomsadze A."/>
            <person name="Armour M."/>
            <person name="Olukolu B."/>
            <person name="Poorten T."/>
            <person name="Britton C."/>
            <person name="Davik J."/>
            <person name="Ashrafi H."/>
            <person name="Aiden E.L."/>
            <person name="Borodovsky M."/>
            <person name="Worthington M."/>
        </authorList>
    </citation>
    <scope>NUCLEOTIDE SEQUENCE [LARGE SCALE GENOMIC DNA]</scope>
    <source>
        <strain evidence="2">PI 553951</strain>
    </source>
</reference>
<dbReference type="Proteomes" id="UP001457282">
    <property type="component" value="Unassembled WGS sequence"/>
</dbReference>
<evidence type="ECO:0000256" key="1">
    <source>
        <dbReference type="SAM" id="Phobius"/>
    </source>
</evidence>
<dbReference type="PANTHER" id="PTHR35771">
    <property type="entry name" value="TRANSMEMBRANE PROTEIN-RELATED"/>
    <property type="match status" value="1"/>
</dbReference>
<accession>A0AAW1YM36</accession>
<evidence type="ECO:0000313" key="2">
    <source>
        <dbReference type="EMBL" id="KAK9949743.1"/>
    </source>
</evidence>
<keyword evidence="1" id="KW-0812">Transmembrane</keyword>
<dbReference type="AlphaFoldDB" id="A0AAW1YM36"/>
<gene>
    <name evidence="2" type="ORF">M0R45_005259</name>
</gene>
<dbReference type="PANTHER" id="PTHR35771:SF3">
    <property type="entry name" value="TRANSMEMBRANE PROTEIN"/>
    <property type="match status" value="1"/>
</dbReference>
<comment type="caution">
    <text evidence="2">The sequence shown here is derived from an EMBL/GenBank/DDBJ whole genome shotgun (WGS) entry which is preliminary data.</text>
</comment>
<keyword evidence="1" id="KW-0472">Membrane</keyword>
<name>A0AAW1YM36_RUBAR</name>
<feature type="transmembrane region" description="Helical" evidence="1">
    <location>
        <begin position="17"/>
        <end position="41"/>
    </location>
</feature>
<protein>
    <submittedName>
        <fullName evidence="2">Uncharacterized protein</fullName>
    </submittedName>
</protein>
<keyword evidence="3" id="KW-1185">Reference proteome</keyword>
<evidence type="ECO:0000313" key="3">
    <source>
        <dbReference type="Proteomes" id="UP001457282"/>
    </source>
</evidence>
<sequence length="148" mass="16640">MHNFGDELTIASYRVPWLIWIQVIVMVLLLLLLYCFSILVVDLSEDNSKPSSSDSRLVSDHNITTTVSSNRLRNSQVGESIKGEIVPSTSRVMRAEDMVEMEGSAIPNIYLHPCHYFRLARLAFLKCLGLDPTAENSSSPQRGNRKES</sequence>
<dbReference type="EMBL" id="JBEDUW010000001">
    <property type="protein sequence ID" value="KAK9949743.1"/>
    <property type="molecule type" value="Genomic_DNA"/>
</dbReference>
<proteinExistence type="predicted"/>
<organism evidence="2 3">
    <name type="scientific">Rubus argutus</name>
    <name type="common">Southern blackberry</name>
    <dbReference type="NCBI Taxonomy" id="59490"/>
    <lineage>
        <taxon>Eukaryota</taxon>
        <taxon>Viridiplantae</taxon>
        <taxon>Streptophyta</taxon>
        <taxon>Embryophyta</taxon>
        <taxon>Tracheophyta</taxon>
        <taxon>Spermatophyta</taxon>
        <taxon>Magnoliopsida</taxon>
        <taxon>eudicotyledons</taxon>
        <taxon>Gunneridae</taxon>
        <taxon>Pentapetalae</taxon>
        <taxon>rosids</taxon>
        <taxon>fabids</taxon>
        <taxon>Rosales</taxon>
        <taxon>Rosaceae</taxon>
        <taxon>Rosoideae</taxon>
        <taxon>Rosoideae incertae sedis</taxon>
        <taxon>Rubus</taxon>
    </lineage>
</organism>
<keyword evidence="1" id="KW-1133">Transmembrane helix</keyword>